<evidence type="ECO:0000313" key="2">
    <source>
        <dbReference type="Proteomes" id="UP000051660"/>
    </source>
</evidence>
<proteinExistence type="predicted"/>
<dbReference type="Proteomes" id="UP000051660">
    <property type="component" value="Unassembled WGS sequence"/>
</dbReference>
<dbReference type="RefSeq" id="WP_057860183.1">
    <property type="nucleotide sequence ID" value="NZ_LLYB01000083.1"/>
</dbReference>
<dbReference type="EMBL" id="LLYB01000083">
    <property type="protein sequence ID" value="KRR20995.1"/>
    <property type="molecule type" value="Genomic_DNA"/>
</dbReference>
<reference evidence="1 2" key="1">
    <citation type="submission" date="2014-03" db="EMBL/GenBank/DDBJ databases">
        <title>Bradyrhizobium valentinum sp. nov., isolated from effective nodules of Lupinus mariae-josephae, a lupine endemic of basic-lime soils in Eastern Spain.</title>
        <authorList>
            <person name="Duran D."/>
            <person name="Rey L."/>
            <person name="Navarro A."/>
            <person name="Busquets A."/>
            <person name="Imperial J."/>
            <person name="Ruiz-Argueso T."/>
        </authorList>
    </citation>
    <scope>NUCLEOTIDE SEQUENCE [LARGE SCALE GENOMIC DNA]</scope>
    <source>
        <strain evidence="1 2">CCBAU 23086</strain>
    </source>
</reference>
<evidence type="ECO:0000313" key="1">
    <source>
        <dbReference type="EMBL" id="KRR20995.1"/>
    </source>
</evidence>
<name>A0A0R3MTN6_9BRAD</name>
<organism evidence="1 2">
    <name type="scientific">Bradyrhizobium lablabi</name>
    <dbReference type="NCBI Taxonomy" id="722472"/>
    <lineage>
        <taxon>Bacteria</taxon>
        <taxon>Pseudomonadati</taxon>
        <taxon>Pseudomonadota</taxon>
        <taxon>Alphaproteobacteria</taxon>
        <taxon>Hyphomicrobiales</taxon>
        <taxon>Nitrobacteraceae</taxon>
        <taxon>Bradyrhizobium</taxon>
    </lineage>
</organism>
<dbReference type="AlphaFoldDB" id="A0A0R3MTN6"/>
<sequence length="137" mass="14961">MKVLFPEVKIDDLSVLAGPLTRPNAYVANPKAVAAQTFKAKSVEAPFHDSGAWSKLGEFFTTQFAVTGIGRPEIVSPTTEGDWIVYPVALVSAKFAPGCAVWLEGRTIRHVRLYADRGQAETDNSRIRAIIETTMPN</sequence>
<protein>
    <submittedName>
        <fullName evidence="1">Uncharacterized protein</fullName>
    </submittedName>
</protein>
<gene>
    <name evidence="1" type="ORF">CQ14_35965</name>
</gene>
<comment type="caution">
    <text evidence="1">The sequence shown here is derived from an EMBL/GenBank/DDBJ whole genome shotgun (WGS) entry which is preliminary data.</text>
</comment>
<accession>A0A0R3MTN6</accession>